<protein>
    <recommendedName>
        <fullName evidence="1">Transposase IS66 central domain-containing protein</fullName>
    </recommendedName>
</protein>
<dbReference type="Proteomes" id="UP000246085">
    <property type="component" value="Chromosome BRAD3257"/>
</dbReference>
<reference evidence="2 3" key="1">
    <citation type="submission" date="2018-03" db="EMBL/GenBank/DDBJ databases">
        <authorList>
            <person name="Gully D."/>
        </authorList>
    </citation>
    <scope>NUCLEOTIDE SEQUENCE [LARGE SCALE GENOMIC DNA]</scope>
    <source>
        <strain evidence="2">ORS3257</strain>
    </source>
</reference>
<dbReference type="KEGG" id="bvz:BRAD3257_7544"/>
<organism evidence="2 3">
    <name type="scientific">Bradyrhizobium vignae</name>
    <dbReference type="NCBI Taxonomy" id="1549949"/>
    <lineage>
        <taxon>Bacteria</taxon>
        <taxon>Pseudomonadati</taxon>
        <taxon>Pseudomonadota</taxon>
        <taxon>Alphaproteobacteria</taxon>
        <taxon>Hyphomicrobiales</taxon>
        <taxon>Nitrobacteraceae</taxon>
        <taxon>Bradyrhizobium</taxon>
    </lineage>
</organism>
<sequence length="147" mass="15986">MQTLSGPLAEDLQVYMREQLAKLSHGHDLAKAFNYILKRWASFTLFLEEAACASPTMPPKRACEASLLGENPRCSAAPIVADGARRRYTASSSPHYAARGIVPFMPPAKLCRVRSFSPDFSLTGVWSVRDSSFCASAVNSGEQEDGS</sequence>
<dbReference type="InterPro" id="IPR004291">
    <property type="entry name" value="Transposase_IS66_central"/>
</dbReference>
<evidence type="ECO:0000313" key="3">
    <source>
        <dbReference type="Proteomes" id="UP000246085"/>
    </source>
</evidence>
<name>A0A2U3QA32_9BRAD</name>
<dbReference type="Pfam" id="PF03050">
    <property type="entry name" value="DDE_Tnp_IS66"/>
    <property type="match status" value="1"/>
</dbReference>
<feature type="domain" description="Transposase IS66 central" evidence="1">
    <location>
        <begin position="2"/>
        <end position="50"/>
    </location>
</feature>
<dbReference type="EMBL" id="LS398110">
    <property type="protein sequence ID" value="SPP98246.1"/>
    <property type="molecule type" value="Genomic_DNA"/>
</dbReference>
<evidence type="ECO:0000313" key="2">
    <source>
        <dbReference type="EMBL" id="SPP98246.1"/>
    </source>
</evidence>
<dbReference type="AlphaFoldDB" id="A0A2U3QA32"/>
<proteinExistence type="predicted"/>
<accession>A0A2U3QA32</accession>
<evidence type="ECO:0000259" key="1">
    <source>
        <dbReference type="Pfam" id="PF03050"/>
    </source>
</evidence>
<gene>
    <name evidence="2" type="ORF">BRAD3257_7544</name>
</gene>